<dbReference type="PANTHER" id="PTHR34308">
    <property type="entry name" value="COBALAMIN BIOSYNTHESIS PROTEIN CBIB"/>
    <property type="match status" value="1"/>
</dbReference>
<protein>
    <recommendedName>
        <fullName evidence="9">Cobalamin biosynthesis protein CobD</fullName>
    </recommendedName>
</protein>
<reference evidence="11" key="1">
    <citation type="submission" date="2016-10" db="EMBL/GenBank/DDBJ databases">
        <authorList>
            <person name="Varghese N."/>
            <person name="Submissions S."/>
        </authorList>
    </citation>
    <scope>NUCLEOTIDE SEQUENCE [LARGE SCALE GENOMIC DNA]</scope>
    <source>
        <strain evidence="11">DSM 13234</strain>
    </source>
</reference>
<evidence type="ECO:0000313" key="11">
    <source>
        <dbReference type="Proteomes" id="UP000182983"/>
    </source>
</evidence>
<dbReference type="UniPathway" id="UPA00148"/>
<keyword evidence="8 9" id="KW-0472">Membrane</keyword>
<keyword evidence="11" id="KW-1185">Reference proteome</keyword>
<keyword evidence="7 9" id="KW-1133">Transmembrane helix</keyword>
<evidence type="ECO:0000313" key="10">
    <source>
        <dbReference type="EMBL" id="SEH34238.1"/>
    </source>
</evidence>
<feature type="transmembrane region" description="Helical" evidence="9">
    <location>
        <begin position="304"/>
        <end position="325"/>
    </location>
</feature>
<dbReference type="GO" id="GO:0009236">
    <property type="term" value="P:cobalamin biosynthetic process"/>
    <property type="evidence" value="ECO:0007669"/>
    <property type="project" value="UniProtKB-UniRule"/>
</dbReference>
<evidence type="ECO:0000256" key="8">
    <source>
        <dbReference type="ARBA" id="ARBA00023136"/>
    </source>
</evidence>
<keyword evidence="4 9" id="KW-1003">Cell membrane</keyword>
<comment type="pathway">
    <text evidence="2 9">Cofactor biosynthesis; adenosylcobalamin biosynthesis.</text>
</comment>
<evidence type="ECO:0000256" key="6">
    <source>
        <dbReference type="ARBA" id="ARBA00022692"/>
    </source>
</evidence>
<dbReference type="Pfam" id="PF03186">
    <property type="entry name" value="CobD_Cbib"/>
    <property type="match status" value="1"/>
</dbReference>
<evidence type="ECO:0000256" key="5">
    <source>
        <dbReference type="ARBA" id="ARBA00022573"/>
    </source>
</evidence>
<dbReference type="HAMAP" id="MF_00024">
    <property type="entry name" value="CobD_CbiB"/>
    <property type="match status" value="1"/>
</dbReference>
<keyword evidence="6 9" id="KW-0812">Transmembrane</keyword>
<comment type="caution">
    <text evidence="9">Lacks conserved residue(s) required for the propagation of feature annotation.</text>
</comment>
<dbReference type="InterPro" id="IPR004485">
    <property type="entry name" value="Cobalamin_biosynth_CobD/CbiB"/>
</dbReference>
<dbReference type="GO" id="GO:0015420">
    <property type="term" value="F:ABC-type vitamin B12 transporter activity"/>
    <property type="evidence" value="ECO:0007669"/>
    <property type="project" value="UniProtKB-UniRule"/>
</dbReference>
<evidence type="ECO:0000256" key="1">
    <source>
        <dbReference type="ARBA" id="ARBA00004651"/>
    </source>
</evidence>
<dbReference type="GO" id="GO:0048472">
    <property type="term" value="F:threonine-phosphate decarboxylase activity"/>
    <property type="evidence" value="ECO:0007669"/>
    <property type="project" value="InterPro"/>
</dbReference>
<dbReference type="Proteomes" id="UP000182983">
    <property type="component" value="Unassembled WGS sequence"/>
</dbReference>
<evidence type="ECO:0000256" key="3">
    <source>
        <dbReference type="ARBA" id="ARBA00006263"/>
    </source>
</evidence>
<evidence type="ECO:0000256" key="9">
    <source>
        <dbReference type="HAMAP-Rule" id="MF_00024"/>
    </source>
</evidence>
<accession>A0A1H6HJ93</accession>
<dbReference type="AlphaFoldDB" id="A0A1H6HJ93"/>
<sequence>MTPTALAPDPLLILFLAIGLDALLGDMPWLFRRVPHPVALIGQAIEILERRLNRPERSDRARRWRGGLMAVGLIALGAAAGGLISALAHTLPYVWLAELFLVATLLAQRSLFEHVHDVAVALQKNGLEAGRYAVSRLVGRDPNALDGHGIARAAIESLAENFSDAVVAPVFWYLVLGLPGLIAYKTVNTLDSMVGYRTERYRAFGMVSARLDDAMNLIPARLAGLLLVLAAPFVPKGRPINALVTMVRDARHHRSPNSGWPESACAGALDLALGGPRRYPGLVVEEKWMGRGRTKADLADIHRALHLFSVACVLDAGLVVLALWLKSTALIWG</sequence>
<dbReference type="OrthoDB" id="9811967at2"/>
<feature type="transmembrane region" description="Helical" evidence="9">
    <location>
        <begin position="67"/>
        <end position="87"/>
    </location>
</feature>
<comment type="function">
    <text evidence="9">Converts cobyric acid to cobinamide by the addition of aminopropanol on the F carboxylic group.</text>
</comment>
<organism evidence="10 11">
    <name type="scientific">Magnetospirillum fulvum</name>
    <name type="common">Rhodospirillum fulvum</name>
    <dbReference type="NCBI Taxonomy" id="1082"/>
    <lineage>
        <taxon>Bacteria</taxon>
        <taxon>Pseudomonadati</taxon>
        <taxon>Pseudomonadota</taxon>
        <taxon>Alphaproteobacteria</taxon>
        <taxon>Rhodospirillales</taxon>
        <taxon>Rhodospirillaceae</taxon>
        <taxon>Magnetospirillum</taxon>
    </lineage>
</organism>
<evidence type="ECO:0000256" key="2">
    <source>
        <dbReference type="ARBA" id="ARBA00004953"/>
    </source>
</evidence>
<comment type="similarity">
    <text evidence="3 9">Belongs to the CobD/CbiB family.</text>
</comment>
<name>A0A1H6HJ93_MAGFU</name>
<dbReference type="NCBIfam" id="TIGR00380">
    <property type="entry name" value="cobal_cbiB"/>
    <property type="match status" value="1"/>
</dbReference>
<comment type="subcellular location">
    <subcellularLocation>
        <location evidence="1 9">Cell membrane</location>
        <topology evidence="1 9">Multi-pass membrane protein</topology>
    </subcellularLocation>
</comment>
<dbReference type="EMBL" id="FNWO01000005">
    <property type="protein sequence ID" value="SEH34238.1"/>
    <property type="molecule type" value="Genomic_DNA"/>
</dbReference>
<dbReference type="GO" id="GO:0005886">
    <property type="term" value="C:plasma membrane"/>
    <property type="evidence" value="ECO:0007669"/>
    <property type="project" value="UniProtKB-SubCell"/>
</dbReference>
<dbReference type="PANTHER" id="PTHR34308:SF1">
    <property type="entry name" value="COBALAMIN BIOSYNTHESIS PROTEIN CBIB"/>
    <property type="match status" value="1"/>
</dbReference>
<feature type="transmembrane region" description="Helical" evidence="9">
    <location>
        <begin position="165"/>
        <end position="184"/>
    </location>
</feature>
<evidence type="ECO:0000256" key="4">
    <source>
        <dbReference type="ARBA" id="ARBA00022475"/>
    </source>
</evidence>
<gene>
    <name evidence="9" type="primary">cobD</name>
    <name evidence="10" type="ORF">SAMN04244559_01569</name>
</gene>
<proteinExistence type="inferred from homology"/>
<feature type="transmembrane region" description="Helical" evidence="9">
    <location>
        <begin position="12"/>
        <end position="31"/>
    </location>
</feature>
<keyword evidence="5 9" id="KW-0169">Cobalamin biosynthesis</keyword>
<evidence type="ECO:0000256" key="7">
    <source>
        <dbReference type="ARBA" id="ARBA00022989"/>
    </source>
</evidence>
<dbReference type="RefSeq" id="WP_083386697.1">
    <property type="nucleotide sequence ID" value="NZ_FNWO01000005.1"/>
</dbReference>